<dbReference type="PRINTS" id="PR01210">
    <property type="entry name" value="GGTRANSPTASE"/>
</dbReference>
<feature type="chain" id="PRO_5043761663" description="Glutathione hydrolase proenzyme" evidence="12">
    <location>
        <begin position="29"/>
        <end position="618"/>
    </location>
</feature>
<dbReference type="AlphaFoldDB" id="A0AAU7LM77"/>
<evidence type="ECO:0000313" key="13">
    <source>
        <dbReference type="EMBL" id="XBP68724.1"/>
    </source>
</evidence>
<evidence type="ECO:0000256" key="11">
    <source>
        <dbReference type="RuleBase" id="RU368036"/>
    </source>
</evidence>
<dbReference type="Gene3D" id="3.60.20.40">
    <property type="match status" value="1"/>
</dbReference>
<feature type="active site" description="Nucleophile" evidence="9">
    <location>
        <position position="425"/>
    </location>
</feature>
<dbReference type="PROSITE" id="PS51257">
    <property type="entry name" value="PROKAR_LIPOPROTEIN"/>
    <property type="match status" value="1"/>
</dbReference>
<comment type="similarity">
    <text evidence="3 11">Belongs to the gamma-glutamyltransferase family.</text>
</comment>
<proteinExistence type="inferred from homology"/>
<dbReference type="InterPro" id="IPR051792">
    <property type="entry name" value="GGT_bact"/>
</dbReference>
<dbReference type="InterPro" id="IPR029055">
    <property type="entry name" value="Ntn_hydrolases_N"/>
</dbReference>
<dbReference type="GO" id="GO:0006751">
    <property type="term" value="P:glutathione catabolic process"/>
    <property type="evidence" value="ECO:0007669"/>
    <property type="project" value="UniProtKB-UniRule"/>
</dbReference>
<protein>
    <recommendedName>
        <fullName evidence="11">Glutathione hydrolase proenzyme</fullName>
        <ecNumber evidence="11">2.3.2.2</ecNumber>
        <ecNumber evidence="11">3.4.19.13</ecNumber>
    </recommendedName>
    <component>
        <recommendedName>
            <fullName evidence="11">Glutathione hydrolase large chain</fullName>
        </recommendedName>
    </component>
    <component>
        <recommendedName>
            <fullName evidence="11">Glutathione hydrolase small chain</fullName>
        </recommendedName>
    </component>
</protein>
<dbReference type="InterPro" id="IPR043138">
    <property type="entry name" value="GGT_lsub"/>
</dbReference>
<feature type="binding site" evidence="10">
    <location>
        <begin position="497"/>
        <end position="498"/>
    </location>
    <ligand>
        <name>L-glutamate</name>
        <dbReference type="ChEBI" id="CHEBI:29985"/>
    </ligand>
</feature>
<dbReference type="RefSeq" id="WP_349276808.1">
    <property type="nucleotide sequence ID" value="NZ_CBCSCU010000044.1"/>
</dbReference>
<evidence type="ECO:0000256" key="8">
    <source>
        <dbReference type="ARBA" id="ARBA00047417"/>
    </source>
</evidence>
<dbReference type="PANTHER" id="PTHR43199">
    <property type="entry name" value="GLUTATHIONE HYDROLASE"/>
    <property type="match status" value="1"/>
</dbReference>
<dbReference type="InterPro" id="IPR000101">
    <property type="entry name" value="GGT_peptidase"/>
</dbReference>
<dbReference type="Gene3D" id="1.10.246.130">
    <property type="match status" value="1"/>
</dbReference>
<evidence type="ECO:0000256" key="10">
    <source>
        <dbReference type="PIRSR" id="PIRSR600101-2"/>
    </source>
</evidence>
<comment type="catalytic activity">
    <reaction evidence="1 11">
        <text>an S-substituted glutathione + H2O = an S-substituted L-cysteinylglycine + L-glutamate</text>
        <dbReference type="Rhea" id="RHEA:59468"/>
        <dbReference type="ChEBI" id="CHEBI:15377"/>
        <dbReference type="ChEBI" id="CHEBI:29985"/>
        <dbReference type="ChEBI" id="CHEBI:90779"/>
        <dbReference type="ChEBI" id="CHEBI:143103"/>
        <dbReference type="EC" id="3.4.19.13"/>
    </reaction>
</comment>
<dbReference type="GO" id="GO:0036374">
    <property type="term" value="F:glutathione hydrolase activity"/>
    <property type="evidence" value="ECO:0007669"/>
    <property type="project" value="UniProtKB-UniRule"/>
</dbReference>
<keyword evidence="11" id="KW-0317">Glutathione biosynthesis</keyword>
<dbReference type="EMBL" id="CP157675">
    <property type="protein sequence ID" value="XBP68724.1"/>
    <property type="molecule type" value="Genomic_DNA"/>
</dbReference>
<comment type="pathway">
    <text evidence="11">Sulfur metabolism; glutathione metabolism.</text>
</comment>
<organism evidence="13">
    <name type="scientific">Polaromonas hydrogenivorans</name>
    <dbReference type="NCBI Taxonomy" id="335476"/>
    <lineage>
        <taxon>Bacteria</taxon>
        <taxon>Pseudomonadati</taxon>
        <taxon>Pseudomonadota</taxon>
        <taxon>Betaproteobacteria</taxon>
        <taxon>Burkholderiales</taxon>
        <taxon>Comamonadaceae</taxon>
        <taxon>Polaromonas</taxon>
    </lineage>
</organism>
<evidence type="ECO:0000256" key="4">
    <source>
        <dbReference type="ARBA" id="ARBA00022679"/>
    </source>
</evidence>
<evidence type="ECO:0000256" key="3">
    <source>
        <dbReference type="ARBA" id="ARBA00009381"/>
    </source>
</evidence>
<reference evidence="13" key="1">
    <citation type="submission" date="2024-05" db="EMBL/GenBank/DDBJ databases">
        <authorList>
            <person name="Bunk B."/>
            <person name="Swiderski J."/>
            <person name="Sproer C."/>
            <person name="Thiel V."/>
        </authorList>
    </citation>
    <scope>NUCLEOTIDE SEQUENCE</scope>
    <source>
        <strain evidence="13">DSM 17735</strain>
    </source>
</reference>
<evidence type="ECO:0000256" key="12">
    <source>
        <dbReference type="SAM" id="SignalP"/>
    </source>
</evidence>
<evidence type="ECO:0000256" key="2">
    <source>
        <dbReference type="ARBA" id="ARBA00001089"/>
    </source>
</evidence>
<feature type="binding site" evidence="10">
    <location>
        <position position="521"/>
    </location>
    <ligand>
        <name>L-glutamate</name>
        <dbReference type="ChEBI" id="CHEBI:29985"/>
    </ligand>
</feature>
<keyword evidence="5 11" id="KW-0378">Hydrolase</keyword>
<dbReference type="GO" id="GO:0006750">
    <property type="term" value="P:glutathione biosynthetic process"/>
    <property type="evidence" value="ECO:0007669"/>
    <property type="project" value="UniProtKB-KW"/>
</dbReference>
<dbReference type="SUPFAM" id="SSF56235">
    <property type="entry name" value="N-terminal nucleophile aminohydrolases (Ntn hydrolases)"/>
    <property type="match status" value="1"/>
</dbReference>
<evidence type="ECO:0000256" key="7">
    <source>
        <dbReference type="ARBA" id="ARBA00023315"/>
    </source>
</evidence>
<accession>A0AAU7LM77</accession>
<comment type="subunit">
    <text evidence="11">This enzyme consists of two polypeptide chains, which are synthesized in precursor form from a single polypeptide.</text>
</comment>
<feature type="binding site" evidence="10">
    <location>
        <position position="472"/>
    </location>
    <ligand>
        <name>L-glutamate</name>
        <dbReference type="ChEBI" id="CHEBI:29985"/>
    </ligand>
</feature>
<keyword evidence="7 11" id="KW-0012">Acyltransferase</keyword>
<dbReference type="PANTHER" id="PTHR43199:SF1">
    <property type="entry name" value="GLUTATHIONE HYDROLASE PROENZYME"/>
    <property type="match status" value="1"/>
</dbReference>
<feature type="signal peptide" evidence="12">
    <location>
        <begin position="1"/>
        <end position="28"/>
    </location>
</feature>
<evidence type="ECO:0000256" key="5">
    <source>
        <dbReference type="ARBA" id="ARBA00022801"/>
    </source>
</evidence>
<dbReference type="InterPro" id="IPR043137">
    <property type="entry name" value="GGT_ssub_C"/>
</dbReference>
<sequence>MKRLLTSVALAALLAACASSPTSPFAYTAPTQQPEGSSGFTPKPGWATTQFAVAAANPLATDAGYQILKAGGSAIDAAIAVQMVLTLVEPQSSGIGGGAFLLHSNGRAVEAFDGRETAPAAADEKLFLGADGKPIPFYEGVVGGRSVGTPGTVRMLEMAHQQYGKLPWAQLFAPAIELADNGFKVSARLNTLLKDEKYLKNDPTAAAYFYKADGTPVDAGATLRNPALADVLRQIASKGSNALLTGTVAQAIVTKVQGHAGNPGKLALSDLASYQARKRDPICSDYSANAQAYRLCGMPPPSSGAIAIGQILGILNNTPAATLGLVTGMGGVPGTTGATPSADWLHLYTEASRLAFADRAQYLGDPDFVQPPGGSWMSLLAPGYLSERAKLIQVTGPSMKTAKPGVPGEVRTAYAPMPDQIEHGTSHISIVDSFGNAIAMTTTIEDQFGSRLMTDGGTGKAGGFLLNNELTDFSFAPVDTEGKPVANRVQAGKRPRSSMAPTLVFDKNTNQLVMSGGSPGGALIIHFTAKTIYGVLNWGLMPQQAIDLPNFASLNGPTLLEEKRFAPATVEALRARGAEVREQAMTSGLQAITRGQAHGMPLWLGGADPRREGLVMGD</sequence>
<keyword evidence="12" id="KW-0732">Signal</keyword>
<dbReference type="EC" id="3.4.19.13" evidence="11"/>
<evidence type="ECO:0000256" key="9">
    <source>
        <dbReference type="PIRSR" id="PIRSR600101-1"/>
    </source>
</evidence>
<gene>
    <name evidence="13" type="primary">ggt</name>
    <name evidence="13" type="ORF">ABLV49_12495</name>
</gene>
<evidence type="ECO:0000256" key="1">
    <source>
        <dbReference type="ARBA" id="ARBA00001049"/>
    </source>
</evidence>
<evidence type="ECO:0000256" key="6">
    <source>
        <dbReference type="ARBA" id="ARBA00023145"/>
    </source>
</evidence>
<feature type="binding site" evidence="10">
    <location>
        <position position="115"/>
    </location>
    <ligand>
        <name>L-glutamate</name>
        <dbReference type="ChEBI" id="CHEBI:29985"/>
    </ligand>
</feature>
<keyword evidence="4 11" id="KW-0808">Transferase</keyword>
<keyword evidence="6 11" id="KW-0865">Zymogen</keyword>
<name>A0AAU7LM77_9BURK</name>
<comment type="PTM">
    <text evidence="11">Cleaved by autocatalysis into a large and a small subunit.</text>
</comment>
<dbReference type="EC" id="2.3.2.2" evidence="11"/>
<dbReference type="GO" id="GO:0103068">
    <property type="term" value="F:leukotriene C4 gamma-glutamyl transferase activity"/>
    <property type="evidence" value="ECO:0007669"/>
    <property type="project" value="UniProtKB-EC"/>
</dbReference>
<dbReference type="NCBIfam" id="TIGR00066">
    <property type="entry name" value="g_glut_trans"/>
    <property type="match status" value="1"/>
</dbReference>
<dbReference type="Pfam" id="PF01019">
    <property type="entry name" value="G_glu_transpept"/>
    <property type="match status" value="1"/>
</dbReference>
<comment type="catalytic activity">
    <reaction evidence="2 11">
        <text>glutathione + H2O = L-cysteinylglycine + L-glutamate</text>
        <dbReference type="Rhea" id="RHEA:28807"/>
        <dbReference type="ChEBI" id="CHEBI:15377"/>
        <dbReference type="ChEBI" id="CHEBI:29985"/>
        <dbReference type="ChEBI" id="CHEBI:57925"/>
        <dbReference type="ChEBI" id="CHEBI:61694"/>
        <dbReference type="EC" id="3.4.19.13"/>
    </reaction>
</comment>
<comment type="catalytic activity">
    <reaction evidence="8 11">
        <text>an N-terminal (5-L-glutamyl)-[peptide] + an alpha-amino acid = 5-L-glutamyl amino acid + an N-terminal L-alpha-aminoacyl-[peptide]</text>
        <dbReference type="Rhea" id="RHEA:23904"/>
        <dbReference type="Rhea" id="RHEA-COMP:9780"/>
        <dbReference type="Rhea" id="RHEA-COMP:9795"/>
        <dbReference type="ChEBI" id="CHEBI:77644"/>
        <dbReference type="ChEBI" id="CHEBI:78597"/>
        <dbReference type="ChEBI" id="CHEBI:78599"/>
        <dbReference type="ChEBI" id="CHEBI:78608"/>
        <dbReference type="EC" id="2.3.2.2"/>
    </reaction>
</comment>